<gene>
    <name evidence="1" type="ORF">DPMN_143956</name>
</gene>
<comment type="caution">
    <text evidence="1">The sequence shown here is derived from an EMBL/GenBank/DDBJ whole genome shotgun (WGS) entry which is preliminary data.</text>
</comment>
<proteinExistence type="predicted"/>
<protein>
    <submittedName>
        <fullName evidence="1">Uncharacterized protein</fullName>
    </submittedName>
</protein>
<reference evidence="1" key="2">
    <citation type="submission" date="2020-11" db="EMBL/GenBank/DDBJ databases">
        <authorList>
            <person name="McCartney M.A."/>
            <person name="Auch B."/>
            <person name="Kono T."/>
            <person name="Mallez S."/>
            <person name="Becker A."/>
            <person name="Gohl D.M."/>
            <person name="Silverstein K.A.T."/>
            <person name="Koren S."/>
            <person name="Bechman K.B."/>
            <person name="Herman A."/>
            <person name="Abrahante J.E."/>
            <person name="Garbe J."/>
        </authorList>
    </citation>
    <scope>NUCLEOTIDE SEQUENCE</scope>
    <source>
        <strain evidence="1">Duluth1</strain>
        <tissue evidence="1">Whole animal</tissue>
    </source>
</reference>
<dbReference type="Proteomes" id="UP000828390">
    <property type="component" value="Unassembled WGS sequence"/>
</dbReference>
<sequence length="55" mass="6292">MSGHNCPPIVYETFDFSDWGMFVLLKGFFQHHKVAFHSTDPGFVTCIELDNVEVT</sequence>
<dbReference type="EMBL" id="JAIWYP010000006">
    <property type="protein sequence ID" value="KAH3815433.1"/>
    <property type="molecule type" value="Genomic_DNA"/>
</dbReference>
<organism evidence="1 2">
    <name type="scientific">Dreissena polymorpha</name>
    <name type="common">Zebra mussel</name>
    <name type="synonym">Mytilus polymorpha</name>
    <dbReference type="NCBI Taxonomy" id="45954"/>
    <lineage>
        <taxon>Eukaryota</taxon>
        <taxon>Metazoa</taxon>
        <taxon>Spiralia</taxon>
        <taxon>Lophotrochozoa</taxon>
        <taxon>Mollusca</taxon>
        <taxon>Bivalvia</taxon>
        <taxon>Autobranchia</taxon>
        <taxon>Heteroconchia</taxon>
        <taxon>Euheterodonta</taxon>
        <taxon>Imparidentia</taxon>
        <taxon>Neoheterodontei</taxon>
        <taxon>Myida</taxon>
        <taxon>Dreissenoidea</taxon>
        <taxon>Dreissenidae</taxon>
        <taxon>Dreissena</taxon>
    </lineage>
</organism>
<keyword evidence="2" id="KW-1185">Reference proteome</keyword>
<dbReference type="AlphaFoldDB" id="A0A9D4JNQ6"/>
<evidence type="ECO:0000313" key="1">
    <source>
        <dbReference type="EMBL" id="KAH3815433.1"/>
    </source>
</evidence>
<name>A0A9D4JNQ6_DREPO</name>
<accession>A0A9D4JNQ6</accession>
<reference evidence="1" key="1">
    <citation type="journal article" date="2019" name="bioRxiv">
        <title>The Genome of the Zebra Mussel, Dreissena polymorpha: A Resource for Invasive Species Research.</title>
        <authorList>
            <person name="McCartney M.A."/>
            <person name="Auch B."/>
            <person name="Kono T."/>
            <person name="Mallez S."/>
            <person name="Zhang Y."/>
            <person name="Obille A."/>
            <person name="Becker A."/>
            <person name="Abrahante J.E."/>
            <person name="Garbe J."/>
            <person name="Badalamenti J.P."/>
            <person name="Herman A."/>
            <person name="Mangelson H."/>
            <person name="Liachko I."/>
            <person name="Sullivan S."/>
            <person name="Sone E.D."/>
            <person name="Koren S."/>
            <person name="Silverstein K.A.T."/>
            <person name="Beckman K.B."/>
            <person name="Gohl D.M."/>
        </authorList>
    </citation>
    <scope>NUCLEOTIDE SEQUENCE</scope>
    <source>
        <strain evidence="1">Duluth1</strain>
        <tissue evidence="1">Whole animal</tissue>
    </source>
</reference>
<evidence type="ECO:0000313" key="2">
    <source>
        <dbReference type="Proteomes" id="UP000828390"/>
    </source>
</evidence>